<evidence type="ECO:0000313" key="2">
    <source>
        <dbReference type="EMBL" id="SDF37312.1"/>
    </source>
</evidence>
<dbReference type="Gene3D" id="3.60.21.10">
    <property type="match status" value="1"/>
</dbReference>
<gene>
    <name evidence="2" type="ORF">SAMN05216337_10537</name>
</gene>
<dbReference type="SUPFAM" id="SSF56300">
    <property type="entry name" value="Metallo-dependent phosphatases"/>
    <property type="match status" value="1"/>
</dbReference>
<protein>
    <recommendedName>
        <fullName evidence="4">Calcineurin-like phosphoesterase domain-containing protein</fullName>
    </recommendedName>
</protein>
<evidence type="ECO:0000313" key="3">
    <source>
        <dbReference type="Proteomes" id="UP000199245"/>
    </source>
</evidence>
<evidence type="ECO:0000256" key="1">
    <source>
        <dbReference type="SAM" id="MobiDB-lite"/>
    </source>
</evidence>
<reference evidence="2 3" key="1">
    <citation type="submission" date="2016-10" db="EMBL/GenBank/DDBJ databases">
        <authorList>
            <person name="de Groot N.N."/>
        </authorList>
    </citation>
    <scope>NUCLEOTIDE SEQUENCE [LARGE SCALE GENOMIC DNA]</scope>
    <source>
        <strain evidence="2 3">R5</strain>
    </source>
</reference>
<sequence>MAVIPCRTSSALDQVIADHRDAELMVISGDLSGIGELADYHLPRERLNGFPIPVRPYIGNHDHSERCLSVFPECADADGFAQGVHDTSFGRCLLLDTYDLQTAAGSFCPARQAWLERHLSEHDGPFFLVMHHNLFPTSIAPVDRIGLLDDAGSDRSSRSTGARSGTPSSDTATSCRAVRCGRSHDPRCAEPRQLYSYSVFAEVLTVADLPESCGPRSLATTTSLSTWWSSATAAKSSARITPASLSGCRLSRARHNPMPVLVRPYVSGQRPAVALPAWRHRRARPQASGACAPAPA</sequence>
<evidence type="ECO:0008006" key="4">
    <source>
        <dbReference type="Google" id="ProtNLM"/>
    </source>
</evidence>
<dbReference type="EMBL" id="FMZW01000053">
    <property type="protein sequence ID" value="SDF37312.1"/>
    <property type="molecule type" value="Genomic_DNA"/>
</dbReference>
<dbReference type="InterPro" id="IPR029052">
    <property type="entry name" value="Metallo-depent_PP-like"/>
</dbReference>
<name>A0A1G7KJD7_9BRAD</name>
<dbReference type="AlphaFoldDB" id="A0A1G7KJD7"/>
<feature type="compositionally biased region" description="Low complexity" evidence="1">
    <location>
        <begin position="158"/>
        <end position="169"/>
    </location>
</feature>
<feature type="region of interest" description="Disordered" evidence="1">
    <location>
        <begin position="150"/>
        <end position="174"/>
    </location>
</feature>
<dbReference type="Proteomes" id="UP000199245">
    <property type="component" value="Unassembled WGS sequence"/>
</dbReference>
<organism evidence="2 3">
    <name type="scientific">Bradyrhizobium brasilense</name>
    <dbReference type="NCBI Taxonomy" id="1419277"/>
    <lineage>
        <taxon>Bacteria</taxon>
        <taxon>Pseudomonadati</taxon>
        <taxon>Pseudomonadota</taxon>
        <taxon>Alphaproteobacteria</taxon>
        <taxon>Hyphomicrobiales</taxon>
        <taxon>Nitrobacteraceae</taxon>
        <taxon>Bradyrhizobium</taxon>
    </lineage>
</organism>
<accession>A0A1G7KJD7</accession>
<proteinExistence type="predicted"/>